<reference evidence="10 11" key="1">
    <citation type="submission" date="2018-06" db="EMBL/GenBank/DDBJ databases">
        <title>Genomic Encyclopedia of Archaeal and Bacterial Type Strains, Phase II (KMG-II): from individual species to whole genera.</title>
        <authorList>
            <person name="Goeker M."/>
        </authorList>
    </citation>
    <scope>NUCLEOTIDE SEQUENCE [LARGE SCALE GENOMIC DNA]</scope>
    <source>
        <strain evidence="10 11">ATCC BAA-1881</strain>
    </source>
</reference>
<feature type="transmembrane region" description="Helical" evidence="9">
    <location>
        <begin position="217"/>
        <end position="234"/>
    </location>
</feature>
<dbReference type="Proteomes" id="UP000248806">
    <property type="component" value="Unassembled WGS sequence"/>
</dbReference>
<evidence type="ECO:0000256" key="8">
    <source>
        <dbReference type="SAM" id="MobiDB-lite"/>
    </source>
</evidence>
<evidence type="ECO:0000256" key="4">
    <source>
        <dbReference type="ARBA" id="ARBA00022475"/>
    </source>
</evidence>
<keyword evidence="7 9" id="KW-0472">Membrane</keyword>
<evidence type="ECO:0000313" key="11">
    <source>
        <dbReference type="Proteomes" id="UP000248806"/>
    </source>
</evidence>
<dbReference type="PANTHER" id="PTHR21716">
    <property type="entry name" value="TRANSMEMBRANE PROTEIN"/>
    <property type="match status" value="1"/>
</dbReference>
<keyword evidence="4" id="KW-1003">Cell membrane</keyword>
<feature type="transmembrane region" description="Helical" evidence="9">
    <location>
        <begin position="69"/>
        <end position="87"/>
    </location>
</feature>
<evidence type="ECO:0000256" key="9">
    <source>
        <dbReference type="SAM" id="Phobius"/>
    </source>
</evidence>
<feature type="transmembrane region" description="Helical" evidence="9">
    <location>
        <begin position="311"/>
        <end position="344"/>
    </location>
</feature>
<dbReference type="GO" id="GO:0005886">
    <property type="term" value="C:plasma membrane"/>
    <property type="evidence" value="ECO:0007669"/>
    <property type="project" value="UniProtKB-SubCell"/>
</dbReference>
<organism evidence="10 11">
    <name type="scientific">Thermosporothrix hazakensis</name>
    <dbReference type="NCBI Taxonomy" id="644383"/>
    <lineage>
        <taxon>Bacteria</taxon>
        <taxon>Bacillati</taxon>
        <taxon>Chloroflexota</taxon>
        <taxon>Ktedonobacteria</taxon>
        <taxon>Ktedonobacterales</taxon>
        <taxon>Thermosporotrichaceae</taxon>
        <taxon>Thermosporothrix</taxon>
    </lineage>
</organism>
<comment type="subcellular location">
    <subcellularLocation>
        <location evidence="1">Cell membrane</location>
        <topology evidence="1">Multi-pass membrane protein</topology>
    </subcellularLocation>
</comment>
<feature type="transmembrane region" description="Helical" evidence="9">
    <location>
        <begin position="12"/>
        <end position="30"/>
    </location>
</feature>
<keyword evidence="5 9" id="KW-0812">Transmembrane</keyword>
<dbReference type="OrthoDB" id="146294at2"/>
<sequence length="435" mass="47892">MGQINWQRTRDILICIICVGFIFSASWALLGQFVEAIVILVLSMAIAFLLTPLVNLLTRAKIPRVLSTAIVYIGVLFLLGFLIYQLGANVAEQGRKFSGTVYDFVVSIPDRYNSTINWLKEMGIAQSDIDNVLNELRTQAWNFASSAPLSTVNILTLAVQYFLNIFLVVVMSFYLTLDGKRIRDSLVGLAPKRFLPNVLLFEDALTRVVGNYIRGQLTLALIVGAMTGLVCVFNPPLGEFALICAVLAFLFETIPMVGPALASITPIVISLLEPQQFPRTFIVAGCFVAIQLIESNILGPRIVGHAVGLHPVAAILALLVGARLFGVFGALLATPIVAALWVVVSSIYRSARGETPDQILARKRAPWTIRRPNGRFRVRLRPPNSTDESEAQEGEVEYSDLIYAIDQEGKAEEEGEEKEKEQSETSKKEPPLSEK</sequence>
<evidence type="ECO:0000256" key="5">
    <source>
        <dbReference type="ARBA" id="ARBA00022692"/>
    </source>
</evidence>
<name>A0A326UWF3_THEHA</name>
<dbReference type="Pfam" id="PF01594">
    <property type="entry name" value="AI-2E_transport"/>
    <property type="match status" value="1"/>
</dbReference>
<feature type="compositionally biased region" description="Acidic residues" evidence="8">
    <location>
        <begin position="387"/>
        <end position="398"/>
    </location>
</feature>
<comment type="similarity">
    <text evidence="2">Belongs to the autoinducer-2 exporter (AI-2E) (TC 2.A.86) family.</text>
</comment>
<dbReference type="RefSeq" id="WP_111319118.1">
    <property type="nucleotide sequence ID" value="NZ_BIFX01000001.1"/>
</dbReference>
<feature type="region of interest" description="Disordered" evidence="8">
    <location>
        <begin position="378"/>
        <end position="435"/>
    </location>
</feature>
<gene>
    <name evidence="10" type="ORF">EI42_00853</name>
</gene>
<comment type="caution">
    <text evidence="10">The sequence shown here is derived from an EMBL/GenBank/DDBJ whole genome shotgun (WGS) entry which is preliminary data.</text>
</comment>
<keyword evidence="11" id="KW-1185">Reference proteome</keyword>
<accession>A0A326UWF3</accession>
<dbReference type="EMBL" id="QKUF01000001">
    <property type="protein sequence ID" value="PZW36673.1"/>
    <property type="molecule type" value="Genomic_DNA"/>
</dbReference>
<evidence type="ECO:0000256" key="2">
    <source>
        <dbReference type="ARBA" id="ARBA00009773"/>
    </source>
</evidence>
<feature type="transmembrane region" description="Helical" evidence="9">
    <location>
        <begin position="158"/>
        <end position="177"/>
    </location>
</feature>
<feature type="transmembrane region" description="Helical" evidence="9">
    <location>
        <begin position="36"/>
        <end position="57"/>
    </location>
</feature>
<evidence type="ECO:0000256" key="6">
    <source>
        <dbReference type="ARBA" id="ARBA00022989"/>
    </source>
</evidence>
<dbReference type="InterPro" id="IPR002549">
    <property type="entry name" value="AI-2E-like"/>
</dbReference>
<protein>
    <submittedName>
        <fullName evidence="10">Putative PurR-regulated permease PerM</fullName>
    </submittedName>
</protein>
<feature type="transmembrane region" description="Helical" evidence="9">
    <location>
        <begin position="240"/>
        <end position="269"/>
    </location>
</feature>
<dbReference type="AlphaFoldDB" id="A0A326UWF3"/>
<feature type="transmembrane region" description="Helical" evidence="9">
    <location>
        <begin position="281"/>
        <end position="299"/>
    </location>
</feature>
<keyword evidence="3" id="KW-0813">Transport</keyword>
<evidence type="ECO:0000313" key="10">
    <source>
        <dbReference type="EMBL" id="PZW36673.1"/>
    </source>
</evidence>
<evidence type="ECO:0000256" key="7">
    <source>
        <dbReference type="ARBA" id="ARBA00023136"/>
    </source>
</evidence>
<dbReference type="GO" id="GO:0055085">
    <property type="term" value="P:transmembrane transport"/>
    <property type="evidence" value="ECO:0007669"/>
    <property type="project" value="TreeGrafter"/>
</dbReference>
<dbReference type="PANTHER" id="PTHR21716:SF53">
    <property type="entry name" value="PERMEASE PERM-RELATED"/>
    <property type="match status" value="1"/>
</dbReference>
<feature type="compositionally biased region" description="Basic and acidic residues" evidence="8">
    <location>
        <begin position="407"/>
        <end position="435"/>
    </location>
</feature>
<evidence type="ECO:0000256" key="1">
    <source>
        <dbReference type="ARBA" id="ARBA00004651"/>
    </source>
</evidence>
<proteinExistence type="inferred from homology"/>
<evidence type="ECO:0000256" key="3">
    <source>
        <dbReference type="ARBA" id="ARBA00022448"/>
    </source>
</evidence>
<keyword evidence="6 9" id="KW-1133">Transmembrane helix</keyword>